<dbReference type="GO" id="GO:0016787">
    <property type="term" value="F:hydrolase activity"/>
    <property type="evidence" value="ECO:0007669"/>
    <property type="project" value="UniProtKB-KW"/>
</dbReference>
<dbReference type="InterPro" id="IPR029058">
    <property type="entry name" value="AB_hydrolase_fold"/>
</dbReference>
<dbReference type="PANTHER" id="PTHR12277">
    <property type="entry name" value="ALPHA/BETA HYDROLASE DOMAIN-CONTAINING PROTEIN"/>
    <property type="match status" value="1"/>
</dbReference>
<sequence>MIWIYRTLLAGLAIYLAFAAAVFFAQRKMIYFPPDTYAPPPAGFVEVQAADGTMGWHAPAQDTRPTVMVFHGNASAIDSNMHIFNDLMSAGYGVWSVGYPGYPGNAGTPTQSNLTGAAQSQYDTLREMGVEKIVFYGTSLGSAVATQLAAEKSPDLLILDAPFNNMADMTRMHMRWLPTRIMLKDKWYSDRAIAELNVPLIWLHGTEDQVIPAAQGQKLFDGYNGPKSAHILQGAHHSNTWFLGGRDITFSALSSL</sequence>
<gene>
    <name evidence="2" type="ORF">GCM10011309_25130</name>
</gene>
<dbReference type="RefSeq" id="WP_189586748.1">
    <property type="nucleotide sequence ID" value="NZ_BMYV01000003.1"/>
</dbReference>
<proteinExistence type="predicted"/>
<dbReference type="Pfam" id="PF00561">
    <property type="entry name" value="Abhydrolase_1"/>
    <property type="match status" value="1"/>
</dbReference>
<dbReference type="Gene3D" id="3.40.50.1820">
    <property type="entry name" value="alpha/beta hydrolase"/>
    <property type="match status" value="1"/>
</dbReference>
<dbReference type="InterPro" id="IPR000073">
    <property type="entry name" value="AB_hydrolase_1"/>
</dbReference>
<dbReference type="Proteomes" id="UP000600865">
    <property type="component" value="Unassembled WGS sequence"/>
</dbReference>
<evidence type="ECO:0000313" key="3">
    <source>
        <dbReference type="Proteomes" id="UP000600865"/>
    </source>
</evidence>
<dbReference type="AlphaFoldDB" id="A0A918KRE6"/>
<comment type="caution">
    <text evidence="2">The sequence shown here is derived from an EMBL/GenBank/DDBJ whole genome shotgun (WGS) entry which is preliminary data.</text>
</comment>
<accession>A0A918KRE6</accession>
<organism evidence="2 3">
    <name type="scientific">Litorimonas cladophorae</name>
    <dbReference type="NCBI Taxonomy" id="1220491"/>
    <lineage>
        <taxon>Bacteria</taxon>
        <taxon>Pseudomonadati</taxon>
        <taxon>Pseudomonadota</taxon>
        <taxon>Alphaproteobacteria</taxon>
        <taxon>Maricaulales</taxon>
        <taxon>Robiginitomaculaceae</taxon>
    </lineage>
</organism>
<dbReference type="SUPFAM" id="SSF53474">
    <property type="entry name" value="alpha/beta-Hydrolases"/>
    <property type="match status" value="1"/>
</dbReference>
<reference evidence="2 3" key="1">
    <citation type="journal article" date="2014" name="Int. J. Syst. Evol. Microbiol.">
        <title>Complete genome sequence of Corynebacterium casei LMG S-19264T (=DSM 44701T), isolated from a smear-ripened cheese.</title>
        <authorList>
            <consortium name="US DOE Joint Genome Institute (JGI-PGF)"/>
            <person name="Walter F."/>
            <person name="Albersmeier A."/>
            <person name="Kalinowski J."/>
            <person name="Ruckert C."/>
        </authorList>
    </citation>
    <scope>NUCLEOTIDE SEQUENCE [LARGE SCALE GENOMIC DNA]</scope>
    <source>
        <strain evidence="2 3">KCTC 23968</strain>
    </source>
</reference>
<evidence type="ECO:0000313" key="2">
    <source>
        <dbReference type="EMBL" id="GGX73974.1"/>
    </source>
</evidence>
<name>A0A918KRE6_9PROT</name>
<evidence type="ECO:0000259" key="1">
    <source>
        <dbReference type="Pfam" id="PF00561"/>
    </source>
</evidence>
<protein>
    <submittedName>
        <fullName evidence="2">Alpha/beta hydrolase</fullName>
    </submittedName>
</protein>
<feature type="domain" description="AB hydrolase-1" evidence="1">
    <location>
        <begin position="65"/>
        <end position="179"/>
    </location>
</feature>
<dbReference type="EMBL" id="BMYV01000003">
    <property type="protein sequence ID" value="GGX73974.1"/>
    <property type="molecule type" value="Genomic_DNA"/>
</dbReference>
<keyword evidence="3" id="KW-1185">Reference proteome</keyword>
<keyword evidence="2" id="KW-0378">Hydrolase</keyword>
<dbReference type="PANTHER" id="PTHR12277:SF79">
    <property type="entry name" value="XAA-PRO DIPEPTIDYL-PEPTIDASE-RELATED"/>
    <property type="match status" value="1"/>
</dbReference>